<dbReference type="Proteomes" id="UP000828390">
    <property type="component" value="Unassembled WGS sequence"/>
</dbReference>
<keyword evidence="2" id="KW-1133">Transmembrane helix</keyword>
<feature type="region of interest" description="Disordered" evidence="1">
    <location>
        <begin position="299"/>
        <end position="366"/>
    </location>
</feature>
<feature type="compositionally biased region" description="Polar residues" evidence="1">
    <location>
        <begin position="308"/>
        <end position="319"/>
    </location>
</feature>
<organism evidence="3 4">
    <name type="scientific">Dreissena polymorpha</name>
    <name type="common">Zebra mussel</name>
    <name type="synonym">Mytilus polymorpha</name>
    <dbReference type="NCBI Taxonomy" id="45954"/>
    <lineage>
        <taxon>Eukaryota</taxon>
        <taxon>Metazoa</taxon>
        <taxon>Spiralia</taxon>
        <taxon>Lophotrochozoa</taxon>
        <taxon>Mollusca</taxon>
        <taxon>Bivalvia</taxon>
        <taxon>Autobranchia</taxon>
        <taxon>Heteroconchia</taxon>
        <taxon>Euheterodonta</taxon>
        <taxon>Imparidentia</taxon>
        <taxon>Neoheterodontei</taxon>
        <taxon>Myida</taxon>
        <taxon>Dreissenoidea</taxon>
        <taxon>Dreissenidae</taxon>
        <taxon>Dreissena</taxon>
    </lineage>
</organism>
<feature type="compositionally biased region" description="Basic and acidic residues" evidence="1">
    <location>
        <begin position="322"/>
        <end position="335"/>
    </location>
</feature>
<evidence type="ECO:0000256" key="2">
    <source>
        <dbReference type="SAM" id="Phobius"/>
    </source>
</evidence>
<sequence>MKIVIAIDVITDPDWQNKIRYKWFWYLPVTTATGDQIIEKQPLPPTSSYDKYFKLSLSGKELTFTIPDVKTPVMADNTAEYDLYHYLADDRLFSINISHKFDHRVVNFTVKGKELDIKNNIEIVKAPNATYDVEPNMKIVIVIDAITDPDWQNQISYTWFWYLPVTTSTGDQIIEKQPLPPNSRYYKYFKLSQSDKELTFTIPDVKTPVMADDTAEYDIYQNLTDDRLFSINISHTFDYRVMNFTVKGKELEKPKSVPVDNAAGFNLWYIALIVGILVVLLVVVFIILYRNRGGTCRLGKKERKAGNNPEQELQENNFQDAGRVDDFNDDSREMETGMNAEARPLSDGIDNAEIGKGSDDVLEDGSDDICPRKSLCRIL</sequence>
<dbReference type="AlphaFoldDB" id="A0A9D4R934"/>
<comment type="caution">
    <text evidence="3">The sequence shown here is derived from an EMBL/GenBank/DDBJ whole genome shotgun (WGS) entry which is preliminary data.</text>
</comment>
<accession>A0A9D4R934</accession>
<proteinExistence type="predicted"/>
<reference evidence="3" key="1">
    <citation type="journal article" date="2019" name="bioRxiv">
        <title>The Genome of the Zebra Mussel, Dreissena polymorpha: A Resource for Invasive Species Research.</title>
        <authorList>
            <person name="McCartney M.A."/>
            <person name="Auch B."/>
            <person name="Kono T."/>
            <person name="Mallez S."/>
            <person name="Zhang Y."/>
            <person name="Obille A."/>
            <person name="Becker A."/>
            <person name="Abrahante J.E."/>
            <person name="Garbe J."/>
            <person name="Badalamenti J.P."/>
            <person name="Herman A."/>
            <person name="Mangelson H."/>
            <person name="Liachko I."/>
            <person name="Sullivan S."/>
            <person name="Sone E.D."/>
            <person name="Koren S."/>
            <person name="Silverstein K.A.T."/>
            <person name="Beckman K.B."/>
            <person name="Gohl D.M."/>
        </authorList>
    </citation>
    <scope>NUCLEOTIDE SEQUENCE</scope>
    <source>
        <strain evidence="3">Duluth1</strain>
        <tissue evidence="3">Whole animal</tissue>
    </source>
</reference>
<dbReference type="EMBL" id="JAIWYP010000003">
    <property type="protein sequence ID" value="KAH3859606.1"/>
    <property type="molecule type" value="Genomic_DNA"/>
</dbReference>
<reference evidence="3" key="2">
    <citation type="submission" date="2020-11" db="EMBL/GenBank/DDBJ databases">
        <authorList>
            <person name="McCartney M.A."/>
            <person name="Auch B."/>
            <person name="Kono T."/>
            <person name="Mallez S."/>
            <person name="Becker A."/>
            <person name="Gohl D.M."/>
            <person name="Silverstein K.A.T."/>
            <person name="Koren S."/>
            <person name="Bechman K.B."/>
            <person name="Herman A."/>
            <person name="Abrahante J.E."/>
            <person name="Garbe J."/>
        </authorList>
    </citation>
    <scope>NUCLEOTIDE SEQUENCE</scope>
    <source>
        <strain evidence="3">Duluth1</strain>
        <tissue evidence="3">Whole animal</tissue>
    </source>
</reference>
<keyword evidence="4" id="KW-1185">Reference proteome</keyword>
<evidence type="ECO:0000313" key="3">
    <source>
        <dbReference type="EMBL" id="KAH3859606.1"/>
    </source>
</evidence>
<evidence type="ECO:0000256" key="1">
    <source>
        <dbReference type="SAM" id="MobiDB-lite"/>
    </source>
</evidence>
<protein>
    <submittedName>
        <fullName evidence="3">Uncharacterized protein</fullName>
    </submittedName>
</protein>
<name>A0A9D4R934_DREPO</name>
<evidence type="ECO:0000313" key="4">
    <source>
        <dbReference type="Proteomes" id="UP000828390"/>
    </source>
</evidence>
<keyword evidence="2" id="KW-0472">Membrane</keyword>
<feature type="transmembrane region" description="Helical" evidence="2">
    <location>
        <begin position="267"/>
        <end position="289"/>
    </location>
</feature>
<keyword evidence="2" id="KW-0812">Transmembrane</keyword>
<gene>
    <name evidence="3" type="ORF">DPMN_102423</name>
</gene>